<proteinExistence type="predicted"/>
<dbReference type="InterPro" id="IPR051049">
    <property type="entry name" value="Dienelactone_hydrolase-like"/>
</dbReference>
<keyword evidence="3" id="KW-1185">Reference proteome</keyword>
<keyword evidence="2" id="KW-0378">Hydrolase</keyword>
<gene>
    <name evidence="2" type="ORF">ALSL_1603</name>
</gene>
<dbReference type="Gene3D" id="3.40.50.1820">
    <property type="entry name" value="alpha/beta hydrolase"/>
    <property type="match status" value="1"/>
</dbReference>
<dbReference type="RefSeq" id="WP_126538086.1">
    <property type="nucleotide sequence ID" value="NZ_AP018560.1"/>
</dbReference>
<dbReference type="GO" id="GO:0016787">
    <property type="term" value="F:hydrolase activity"/>
    <property type="evidence" value="ECO:0007669"/>
    <property type="project" value="UniProtKB-KW"/>
</dbReference>
<reference evidence="3" key="1">
    <citation type="submission" date="2018-04" db="EMBL/GenBank/DDBJ databases">
        <authorList>
            <person name="Watanabe M."/>
            <person name="Kojima H."/>
        </authorList>
    </citation>
    <scope>NUCLEOTIDE SEQUENCE [LARGE SCALE GENOMIC DNA]</scope>
    <source>
        <strain evidence="3">Dysh456</strain>
    </source>
</reference>
<dbReference type="OrthoDB" id="9787933at2"/>
<dbReference type="AlphaFoldDB" id="A0A2Z6E5J9"/>
<accession>A0A2Z6E5J9</accession>
<evidence type="ECO:0000259" key="1">
    <source>
        <dbReference type="Pfam" id="PF01738"/>
    </source>
</evidence>
<protein>
    <submittedName>
        <fullName evidence="2">Dienelactone hydrolase family</fullName>
    </submittedName>
</protein>
<evidence type="ECO:0000313" key="2">
    <source>
        <dbReference type="EMBL" id="BBD80257.1"/>
    </source>
</evidence>
<sequence length="227" mass="24136">MGEQISIPTTGTQCIGAYVARAPGKPQGGVVVIQEIFGVTAHIRSVADRLAAAGFTAIAPCFFDHLETGVELPYDQAGTERGRALVQELGMDRAVADVAAAAEAIASAGRIGTVGFCWGGTVAFLAATRLGLPSVSYYGARNVAYLDEQPKAPVMFHFGEKDPSIPPEAIARHRAKLPQMPIYTYPAGHAFNRDADPHVYDRASAELAWQRTLAFFEEHLAGAAVKP</sequence>
<dbReference type="KEGG" id="rbd:ALSL_1603"/>
<dbReference type="PANTHER" id="PTHR46623:SF6">
    <property type="entry name" value="ALPHA_BETA-HYDROLASES SUPERFAMILY PROTEIN"/>
    <property type="match status" value="1"/>
</dbReference>
<dbReference type="Pfam" id="PF01738">
    <property type="entry name" value="DLH"/>
    <property type="match status" value="1"/>
</dbReference>
<name>A0A2Z6E5J9_9GAMM</name>
<dbReference type="InterPro" id="IPR002925">
    <property type="entry name" value="Dienelactn_hydro"/>
</dbReference>
<dbReference type="EMBL" id="AP018560">
    <property type="protein sequence ID" value="BBD80257.1"/>
    <property type="molecule type" value="Genomic_DNA"/>
</dbReference>
<dbReference type="SUPFAM" id="SSF53474">
    <property type="entry name" value="alpha/beta-Hydrolases"/>
    <property type="match status" value="1"/>
</dbReference>
<dbReference type="Proteomes" id="UP000270530">
    <property type="component" value="Chromosome"/>
</dbReference>
<evidence type="ECO:0000313" key="3">
    <source>
        <dbReference type="Proteomes" id="UP000270530"/>
    </source>
</evidence>
<reference evidence="3" key="2">
    <citation type="submission" date="2018-06" db="EMBL/GenBank/DDBJ databases">
        <title>Genome sequence of Rhodanobacteraceae bacterium strain Dysh456.</title>
        <authorList>
            <person name="Fukui M."/>
        </authorList>
    </citation>
    <scope>NUCLEOTIDE SEQUENCE [LARGE SCALE GENOMIC DNA]</scope>
    <source>
        <strain evidence="3">Dysh456</strain>
    </source>
</reference>
<dbReference type="PANTHER" id="PTHR46623">
    <property type="entry name" value="CARBOXYMETHYLENEBUTENOLIDASE-RELATED"/>
    <property type="match status" value="1"/>
</dbReference>
<dbReference type="InterPro" id="IPR029058">
    <property type="entry name" value="AB_hydrolase_fold"/>
</dbReference>
<organism evidence="2 3">
    <name type="scientific">Aerosticca soli</name>
    <dbReference type="NCBI Taxonomy" id="2010829"/>
    <lineage>
        <taxon>Bacteria</taxon>
        <taxon>Pseudomonadati</taxon>
        <taxon>Pseudomonadota</taxon>
        <taxon>Gammaproteobacteria</taxon>
        <taxon>Lysobacterales</taxon>
        <taxon>Rhodanobacteraceae</taxon>
        <taxon>Aerosticca</taxon>
    </lineage>
</organism>
<feature type="domain" description="Dienelactone hydrolase" evidence="1">
    <location>
        <begin position="15"/>
        <end position="219"/>
    </location>
</feature>